<dbReference type="eggNOG" id="ENOG5034C2W">
    <property type="taxonomic scope" value="Bacteria"/>
</dbReference>
<dbReference type="RefSeq" id="WP_008514067.1">
    <property type="nucleotide sequence ID" value="NZ_ACJM01000001.1"/>
</dbReference>
<dbReference type="STRING" id="555088.DealDRAFT_0242"/>
<name>C0GCN3_DETAL</name>
<dbReference type="EMBL" id="ACJM01000001">
    <property type="protein sequence ID" value="EEG78968.1"/>
    <property type="molecule type" value="Genomic_DNA"/>
</dbReference>
<gene>
    <name evidence="1" type="ORF">DealDRAFT_0242</name>
</gene>
<dbReference type="Proteomes" id="UP000006443">
    <property type="component" value="Unassembled WGS sequence"/>
</dbReference>
<protein>
    <submittedName>
        <fullName evidence="1">Uncharacterized protein</fullName>
    </submittedName>
</protein>
<dbReference type="AlphaFoldDB" id="C0GCN3"/>
<accession>C0GCN3</accession>
<evidence type="ECO:0000313" key="2">
    <source>
        <dbReference type="Proteomes" id="UP000006443"/>
    </source>
</evidence>
<organism evidence="1 2">
    <name type="scientific">Dethiobacter alkaliphilus AHT 1</name>
    <dbReference type="NCBI Taxonomy" id="555088"/>
    <lineage>
        <taxon>Bacteria</taxon>
        <taxon>Bacillati</taxon>
        <taxon>Bacillota</taxon>
        <taxon>Dethiobacteria</taxon>
        <taxon>Dethiobacterales</taxon>
        <taxon>Dethiobacteraceae</taxon>
        <taxon>Dethiobacter</taxon>
    </lineage>
</organism>
<comment type="caution">
    <text evidence="1">The sequence shown here is derived from an EMBL/GenBank/DDBJ whole genome shotgun (WGS) entry which is preliminary data.</text>
</comment>
<dbReference type="OrthoDB" id="1707872at2"/>
<proteinExistence type="predicted"/>
<keyword evidence="2" id="KW-1185">Reference proteome</keyword>
<evidence type="ECO:0000313" key="1">
    <source>
        <dbReference type="EMBL" id="EEG78968.1"/>
    </source>
</evidence>
<reference evidence="1 2" key="1">
    <citation type="submission" date="2009-02" db="EMBL/GenBank/DDBJ databases">
        <title>Sequencing of the draft genome and assembly of Dethiobacter alkaliphilus AHT 1.</title>
        <authorList>
            <consortium name="US DOE Joint Genome Institute (JGI-PGF)"/>
            <person name="Lucas S."/>
            <person name="Copeland A."/>
            <person name="Lapidus A."/>
            <person name="Glavina del Rio T."/>
            <person name="Dalin E."/>
            <person name="Tice H."/>
            <person name="Bruce D."/>
            <person name="Goodwin L."/>
            <person name="Pitluck S."/>
            <person name="Larimer F."/>
            <person name="Land M.L."/>
            <person name="Hauser L."/>
            <person name="Muyzer G."/>
        </authorList>
    </citation>
    <scope>NUCLEOTIDE SEQUENCE [LARGE SCALE GENOMIC DNA]</scope>
    <source>
        <strain evidence="1 2">AHT 1</strain>
    </source>
</reference>
<sequence length="96" mass="10762">MSKCCNKKNNPKTGQSFNILVNASNQANLADVKDLNTQQINSIFLLVSPYYVEKFNMEGLDLEIKIDDDGILWVGNQCFEPIEVARGVKIIGISKR</sequence>